<dbReference type="EMBL" id="HACG01002887">
    <property type="protein sequence ID" value="CEK49752.1"/>
    <property type="molecule type" value="Transcribed_RNA"/>
</dbReference>
<organism evidence="2">
    <name type="scientific">Arion vulgaris</name>
    <dbReference type="NCBI Taxonomy" id="1028688"/>
    <lineage>
        <taxon>Eukaryota</taxon>
        <taxon>Metazoa</taxon>
        <taxon>Spiralia</taxon>
        <taxon>Lophotrochozoa</taxon>
        <taxon>Mollusca</taxon>
        <taxon>Gastropoda</taxon>
        <taxon>Heterobranchia</taxon>
        <taxon>Euthyneura</taxon>
        <taxon>Panpulmonata</taxon>
        <taxon>Eupulmonata</taxon>
        <taxon>Stylommatophora</taxon>
        <taxon>Helicina</taxon>
        <taxon>Arionoidea</taxon>
        <taxon>Arionidae</taxon>
        <taxon>Arion</taxon>
    </lineage>
</organism>
<sequence>MVYSVVAILATVVVGETGADAEDGLSALFVGNLCYLVYFLFFMSHPSLLLA</sequence>
<evidence type="ECO:0000313" key="2">
    <source>
        <dbReference type="EMBL" id="CEK49752.1"/>
    </source>
</evidence>
<reference evidence="2" key="1">
    <citation type="submission" date="2014-12" db="EMBL/GenBank/DDBJ databases">
        <title>Insight into the proteome of Arion vulgaris.</title>
        <authorList>
            <person name="Aradska J."/>
            <person name="Bulat T."/>
            <person name="Smidak R."/>
            <person name="Sarate P."/>
            <person name="Gangsoo J."/>
            <person name="Sialana F."/>
            <person name="Bilban M."/>
            <person name="Lubec G."/>
        </authorList>
    </citation>
    <scope>NUCLEOTIDE SEQUENCE</scope>
    <source>
        <tissue evidence="2">Skin</tissue>
    </source>
</reference>
<feature type="transmembrane region" description="Helical" evidence="1">
    <location>
        <begin position="29"/>
        <end position="50"/>
    </location>
</feature>
<name>A0A0B6Y0B2_9EUPU</name>
<feature type="non-terminal residue" evidence="2">
    <location>
        <position position="51"/>
    </location>
</feature>
<gene>
    <name evidence="2" type="primary">ORF8728</name>
</gene>
<evidence type="ECO:0000256" key="1">
    <source>
        <dbReference type="SAM" id="Phobius"/>
    </source>
</evidence>
<keyword evidence="1" id="KW-0812">Transmembrane</keyword>
<keyword evidence="1" id="KW-1133">Transmembrane helix</keyword>
<accession>A0A0B6Y0B2</accession>
<proteinExistence type="predicted"/>
<protein>
    <submittedName>
        <fullName evidence="2">Uncharacterized protein</fullName>
    </submittedName>
</protein>
<keyword evidence="1" id="KW-0472">Membrane</keyword>
<dbReference type="AlphaFoldDB" id="A0A0B6Y0B2"/>